<evidence type="ECO:0000313" key="2">
    <source>
        <dbReference type="EMBL" id="MDE4907202.1"/>
    </source>
</evidence>
<evidence type="ECO:0000259" key="1">
    <source>
        <dbReference type="Pfam" id="PF00501"/>
    </source>
</evidence>
<evidence type="ECO:0000313" key="3">
    <source>
        <dbReference type="Proteomes" id="UP001143747"/>
    </source>
</evidence>
<sequence>MNYYNPETETMKRDGLNTLIDERVRYTIRYAAEYSPFYRKWFKNNHIDPQSIREHEDLLELPVINGETIRNHQPPIQDEFCFKSAPWDDIYTIHETSGTSGTPKAFFLMWDDWQRYAEKYARSFVSQGFGPGDRVAVCASYGMNVGANTMTLAAHKVGFTVIPEGKCTFPIRVIQSYHPTAIVGSVFKLLRLAHRMESEGMDPKDSGITKLIVGGESFAEESRTYLDEVWGIPSYNTYGSTEGTMCGECTVRNGLHVPEDLVHMDIYDPKLRSFVPDGESGRIVMTTLLPEGAKTGNLLINYDTEDVTEVITRDPCPCGRTHMRVKNPVREAETIHIKDVPINRVDIEEGVFQRENMEYLSGEYEAFVYSDEDRGSVTMRVSLECHDPDTCDRKMVEENFLSALFRKNPSLSHIYRDGTLEILFSYLPNGDLELYRLKGRPKRLVDRR</sequence>
<reference evidence="2" key="1">
    <citation type="submission" date="2022-01" db="EMBL/GenBank/DDBJ databases">
        <title>Draft genome of Methanogenium marinum DSM 15558.</title>
        <authorList>
            <person name="Chen S.-C."/>
            <person name="You Y.-T."/>
        </authorList>
    </citation>
    <scope>NUCLEOTIDE SEQUENCE</scope>
    <source>
        <strain evidence="2">DSM 15558</strain>
    </source>
</reference>
<dbReference type="PANTHER" id="PTHR43845">
    <property type="entry name" value="BLR5969 PROTEIN"/>
    <property type="match status" value="1"/>
</dbReference>
<dbReference type="InterPro" id="IPR017720">
    <property type="entry name" value="Coenzyme_F390_Synthase"/>
</dbReference>
<organism evidence="2 3">
    <name type="scientific">Methanogenium marinum</name>
    <dbReference type="NCBI Taxonomy" id="348610"/>
    <lineage>
        <taxon>Archaea</taxon>
        <taxon>Methanobacteriati</taxon>
        <taxon>Methanobacteriota</taxon>
        <taxon>Stenosarchaea group</taxon>
        <taxon>Methanomicrobia</taxon>
        <taxon>Methanomicrobiales</taxon>
        <taxon>Methanomicrobiaceae</taxon>
        <taxon>Methanogenium</taxon>
    </lineage>
</organism>
<dbReference type="RefSeq" id="WP_274923868.1">
    <property type="nucleotide sequence ID" value="NZ_JAKELO010000002.1"/>
</dbReference>
<proteinExistence type="predicted"/>
<gene>
    <name evidence="2" type="primary">ftsA</name>
    <name evidence="2" type="ORF">L0665_00990</name>
</gene>
<comment type="caution">
    <text evidence="2">The sequence shown here is derived from an EMBL/GenBank/DDBJ whole genome shotgun (WGS) entry which is preliminary data.</text>
</comment>
<dbReference type="Gene3D" id="3.40.50.12780">
    <property type="entry name" value="N-terminal domain of ligase-like"/>
    <property type="match status" value="1"/>
</dbReference>
<dbReference type="Proteomes" id="UP001143747">
    <property type="component" value="Unassembled WGS sequence"/>
</dbReference>
<dbReference type="PANTHER" id="PTHR43845:SF1">
    <property type="entry name" value="BLR5969 PROTEIN"/>
    <property type="match status" value="1"/>
</dbReference>
<dbReference type="AlphaFoldDB" id="A0A9Q4KR82"/>
<feature type="domain" description="AMP-dependent synthetase/ligase" evidence="1">
    <location>
        <begin position="83"/>
        <end position="285"/>
    </location>
</feature>
<dbReference type="NCBIfam" id="TIGR03335">
    <property type="entry name" value="F390_ftsA"/>
    <property type="match status" value="1"/>
</dbReference>
<dbReference type="EMBL" id="JAKELO010000002">
    <property type="protein sequence ID" value="MDE4907202.1"/>
    <property type="molecule type" value="Genomic_DNA"/>
</dbReference>
<dbReference type="InterPro" id="IPR042099">
    <property type="entry name" value="ANL_N_sf"/>
</dbReference>
<dbReference type="InterPro" id="IPR000873">
    <property type="entry name" value="AMP-dep_synth/lig_dom"/>
</dbReference>
<protein>
    <submittedName>
        <fullName evidence="2">Coenzyme F390 synthetase</fullName>
    </submittedName>
</protein>
<keyword evidence="3" id="KW-1185">Reference proteome</keyword>
<accession>A0A9Q4KR82</accession>
<name>A0A9Q4KR82_9EURY</name>
<dbReference type="Pfam" id="PF00501">
    <property type="entry name" value="AMP-binding"/>
    <property type="match status" value="1"/>
</dbReference>
<dbReference type="SUPFAM" id="SSF56801">
    <property type="entry name" value="Acetyl-CoA synthetase-like"/>
    <property type="match status" value="1"/>
</dbReference>